<name>H0EGQ6_GLAL7</name>
<evidence type="ECO:0000313" key="1">
    <source>
        <dbReference type="EMBL" id="EHL02330.1"/>
    </source>
</evidence>
<evidence type="ECO:0000313" key="2">
    <source>
        <dbReference type="Proteomes" id="UP000005446"/>
    </source>
</evidence>
<dbReference type="Proteomes" id="UP000005446">
    <property type="component" value="Unassembled WGS sequence"/>
</dbReference>
<gene>
    <name evidence="1" type="ORF">M7I_1675</name>
</gene>
<proteinExistence type="predicted"/>
<accession>H0EGQ6</accession>
<dbReference type="EMBL" id="AGUE01000028">
    <property type="protein sequence ID" value="EHL02330.1"/>
    <property type="molecule type" value="Genomic_DNA"/>
</dbReference>
<protein>
    <submittedName>
        <fullName evidence="1">Uncharacterized protein</fullName>
    </submittedName>
</protein>
<sequence length="67" mass="7311">MPNFSKQLSGISTSKPSVLIKLSTALDRHGIAIKNSAKTIASSRKSTHDSLIPNKLSLLLLFRLHIN</sequence>
<dbReference type="InParanoid" id="H0EGQ6"/>
<keyword evidence="2" id="KW-1185">Reference proteome</keyword>
<organism evidence="1 2">
    <name type="scientific">Glarea lozoyensis (strain ATCC 74030 / MF5533)</name>
    <dbReference type="NCBI Taxonomy" id="1104152"/>
    <lineage>
        <taxon>Eukaryota</taxon>
        <taxon>Fungi</taxon>
        <taxon>Dikarya</taxon>
        <taxon>Ascomycota</taxon>
        <taxon>Pezizomycotina</taxon>
        <taxon>Leotiomycetes</taxon>
        <taxon>Helotiales</taxon>
        <taxon>Helotiaceae</taxon>
        <taxon>Glarea</taxon>
    </lineage>
</organism>
<comment type="caution">
    <text evidence="1">The sequence shown here is derived from an EMBL/GenBank/DDBJ whole genome shotgun (WGS) entry which is preliminary data.</text>
</comment>
<dbReference type="AlphaFoldDB" id="H0EGQ6"/>
<dbReference type="HOGENOM" id="CLU_2812603_0_0_1"/>
<reference evidence="1 2" key="1">
    <citation type="journal article" date="2012" name="Eukaryot. Cell">
        <title>Genome sequence of the fungus Glarea lozoyensis: the first genome sequence of a species from the Helotiaceae family.</title>
        <authorList>
            <person name="Youssar L."/>
            <person name="Gruening B.A."/>
            <person name="Erxleben A."/>
            <person name="Guenther S."/>
            <person name="Huettel W."/>
        </authorList>
    </citation>
    <scope>NUCLEOTIDE SEQUENCE [LARGE SCALE GENOMIC DNA]</scope>
    <source>
        <strain evidence="2">ATCC 74030 / MF5533</strain>
    </source>
</reference>